<dbReference type="AlphaFoldDB" id="A0A4Z2G7J0"/>
<dbReference type="Proteomes" id="UP000314294">
    <property type="component" value="Unassembled WGS sequence"/>
</dbReference>
<evidence type="ECO:0000313" key="2">
    <source>
        <dbReference type="EMBL" id="TNN48893.1"/>
    </source>
</evidence>
<organism evidence="2 3">
    <name type="scientific">Liparis tanakae</name>
    <name type="common">Tanaka's snailfish</name>
    <dbReference type="NCBI Taxonomy" id="230148"/>
    <lineage>
        <taxon>Eukaryota</taxon>
        <taxon>Metazoa</taxon>
        <taxon>Chordata</taxon>
        <taxon>Craniata</taxon>
        <taxon>Vertebrata</taxon>
        <taxon>Euteleostomi</taxon>
        <taxon>Actinopterygii</taxon>
        <taxon>Neopterygii</taxon>
        <taxon>Teleostei</taxon>
        <taxon>Neoteleostei</taxon>
        <taxon>Acanthomorphata</taxon>
        <taxon>Eupercaria</taxon>
        <taxon>Perciformes</taxon>
        <taxon>Cottioidei</taxon>
        <taxon>Cottales</taxon>
        <taxon>Liparidae</taxon>
        <taxon>Liparis</taxon>
    </lineage>
</organism>
<feature type="compositionally biased region" description="Polar residues" evidence="1">
    <location>
        <begin position="1"/>
        <end position="12"/>
    </location>
</feature>
<evidence type="ECO:0000256" key="1">
    <source>
        <dbReference type="SAM" id="MobiDB-lite"/>
    </source>
</evidence>
<feature type="region of interest" description="Disordered" evidence="1">
    <location>
        <begin position="1"/>
        <end position="88"/>
    </location>
</feature>
<dbReference type="EMBL" id="SRLO01000678">
    <property type="protein sequence ID" value="TNN48893.1"/>
    <property type="molecule type" value="Genomic_DNA"/>
</dbReference>
<sequence length="88" mass="9785">MNSTFPSCRTPDSSLNMSLISSSPNSSTFSASCTRRREEVPPTALNARHLRDSQHKASLQRDGDGRDGQKARDATDRESPLHENAWRV</sequence>
<keyword evidence="3" id="KW-1185">Reference proteome</keyword>
<feature type="compositionally biased region" description="Low complexity" evidence="1">
    <location>
        <begin position="13"/>
        <end position="32"/>
    </location>
</feature>
<accession>A0A4Z2G7J0</accession>
<feature type="compositionally biased region" description="Basic and acidic residues" evidence="1">
    <location>
        <begin position="49"/>
        <end position="88"/>
    </location>
</feature>
<gene>
    <name evidence="2" type="ORF">EYF80_040916</name>
</gene>
<protein>
    <submittedName>
        <fullName evidence="2">Uncharacterized protein</fullName>
    </submittedName>
</protein>
<name>A0A4Z2G7J0_9TELE</name>
<comment type="caution">
    <text evidence="2">The sequence shown here is derived from an EMBL/GenBank/DDBJ whole genome shotgun (WGS) entry which is preliminary data.</text>
</comment>
<proteinExistence type="predicted"/>
<reference evidence="2 3" key="1">
    <citation type="submission" date="2019-03" db="EMBL/GenBank/DDBJ databases">
        <title>First draft genome of Liparis tanakae, snailfish: a comprehensive survey of snailfish specific genes.</title>
        <authorList>
            <person name="Kim W."/>
            <person name="Song I."/>
            <person name="Jeong J.-H."/>
            <person name="Kim D."/>
            <person name="Kim S."/>
            <person name="Ryu S."/>
            <person name="Song J.Y."/>
            <person name="Lee S.K."/>
        </authorList>
    </citation>
    <scope>NUCLEOTIDE SEQUENCE [LARGE SCALE GENOMIC DNA]</scope>
    <source>
        <tissue evidence="2">Muscle</tissue>
    </source>
</reference>
<evidence type="ECO:0000313" key="3">
    <source>
        <dbReference type="Proteomes" id="UP000314294"/>
    </source>
</evidence>